<feature type="region of interest" description="Disordered" evidence="1">
    <location>
        <begin position="1"/>
        <end position="82"/>
    </location>
</feature>
<feature type="compositionally biased region" description="Acidic residues" evidence="1">
    <location>
        <begin position="52"/>
        <end position="78"/>
    </location>
</feature>
<feature type="compositionally biased region" description="Basic and acidic residues" evidence="1">
    <location>
        <begin position="13"/>
        <end position="28"/>
    </location>
</feature>
<evidence type="ECO:0000313" key="3">
    <source>
        <dbReference type="Proteomes" id="UP001194579"/>
    </source>
</evidence>
<evidence type="ECO:0000256" key="1">
    <source>
        <dbReference type="SAM" id="MobiDB-lite"/>
    </source>
</evidence>
<reference evidence="3" key="1">
    <citation type="submission" date="2023-07" db="EMBL/GenBank/DDBJ databases">
        <title>Identification of Pectobacterium versatile causing blackleg of potato from New York State with a whole genome sequencing approach.</title>
        <authorList>
            <person name="Ma X."/>
            <person name="Swingle B."/>
        </authorList>
    </citation>
    <scope>NUCLEOTIDE SEQUENCE [LARGE SCALE GENOMIC DNA]</scope>
    <source>
        <strain evidence="3">NY1588A</strain>
    </source>
</reference>
<dbReference type="Proteomes" id="UP001194579">
    <property type="component" value="Unassembled WGS sequence"/>
</dbReference>
<organism evidence="2 3">
    <name type="scientific">Pectobacterium parmentieri</name>
    <dbReference type="NCBI Taxonomy" id="1905730"/>
    <lineage>
        <taxon>Bacteria</taxon>
        <taxon>Pseudomonadati</taxon>
        <taxon>Pseudomonadota</taxon>
        <taxon>Gammaproteobacteria</taxon>
        <taxon>Enterobacterales</taxon>
        <taxon>Pectobacteriaceae</taxon>
        <taxon>Pectobacterium</taxon>
    </lineage>
</organism>
<dbReference type="EMBL" id="WABS01000013">
    <property type="protein sequence ID" value="MBI0554548.1"/>
    <property type="molecule type" value="Genomic_DNA"/>
</dbReference>
<comment type="caution">
    <text evidence="2">The sequence shown here is derived from an EMBL/GenBank/DDBJ whole genome shotgun (WGS) entry which is preliminary data.</text>
</comment>
<gene>
    <name evidence="2" type="ORF">F6Q06_08605</name>
</gene>
<proteinExistence type="predicted"/>
<sequence length="140" mass="15216">MHPSVQRWSDMAKTTKELVDDLNERGSGEDSLSVEDLNAGGNATTNQHNDDKDDADSSGDDDTEGDADEDTEEADLPDPEFVVMKGNSIRHNGEVYRENMRIPVFGNDAERLLASGVIADVQVLRQRILSAAPAVSVTTE</sequence>
<evidence type="ECO:0000313" key="2">
    <source>
        <dbReference type="EMBL" id="MBI0554548.1"/>
    </source>
</evidence>
<accession>A0ABS0RY33</accession>
<name>A0ABS0RY33_PECPM</name>
<keyword evidence="3" id="KW-1185">Reference proteome</keyword>
<protein>
    <submittedName>
        <fullName evidence="2">Uncharacterized protein</fullName>
    </submittedName>
</protein>